<reference evidence="1" key="1">
    <citation type="submission" date="2014-11" db="EMBL/GenBank/DDBJ databases">
        <authorList>
            <person name="Amaro Gonzalez C."/>
        </authorList>
    </citation>
    <scope>NUCLEOTIDE SEQUENCE</scope>
</reference>
<sequence length="21" mass="2532">MYINDSKHAQHLVSHFCKPFE</sequence>
<protein>
    <submittedName>
        <fullName evidence="1">Uncharacterized protein</fullName>
    </submittedName>
</protein>
<organism evidence="1">
    <name type="scientific">Anguilla anguilla</name>
    <name type="common">European freshwater eel</name>
    <name type="synonym">Muraena anguilla</name>
    <dbReference type="NCBI Taxonomy" id="7936"/>
    <lineage>
        <taxon>Eukaryota</taxon>
        <taxon>Metazoa</taxon>
        <taxon>Chordata</taxon>
        <taxon>Craniata</taxon>
        <taxon>Vertebrata</taxon>
        <taxon>Euteleostomi</taxon>
        <taxon>Actinopterygii</taxon>
        <taxon>Neopterygii</taxon>
        <taxon>Teleostei</taxon>
        <taxon>Anguilliformes</taxon>
        <taxon>Anguillidae</taxon>
        <taxon>Anguilla</taxon>
    </lineage>
</organism>
<name>A0A0E9RBU5_ANGAN</name>
<proteinExistence type="predicted"/>
<evidence type="ECO:0000313" key="1">
    <source>
        <dbReference type="EMBL" id="JAH25955.1"/>
    </source>
</evidence>
<dbReference type="EMBL" id="GBXM01082622">
    <property type="protein sequence ID" value="JAH25955.1"/>
    <property type="molecule type" value="Transcribed_RNA"/>
</dbReference>
<accession>A0A0E9RBU5</accession>
<dbReference type="AlphaFoldDB" id="A0A0E9RBU5"/>
<reference evidence="1" key="2">
    <citation type="journal article" date="2015" name="Fish Shellfish Immunol.">
        <title>Early steps in the European eel (Anguilla anguilla)-Vibrio vulnificus interaction in the gills: Role of the RtxA13 toxin.</title>
        <authorList>
            <person name="Callol A."/>
            <person name="Pajuelo D."/>
            <person name="Ebbesson L."/>
            <person name="Teles M."/>
            <person name="MacKenzie S."/>
            <person name="Amaro C."/>
        </authorList>
    </citation>
    <scope>NUCLEOTIDE SEQUENCE</scope>
</reference>